<evidence type="ECO:0000256" key="2">
    <source>
        <dbReference type="SAM" id="MobiDB-lite"/>
    </source>
</evidence>
<dbReference type="EMBL" id="HBET01021517">
    <property type="protein sequence ID" value="CAD8570345.1"/>
    <property type="molecule type" value="Transcribed_RNA"/>
</dbReference>
<dbReference type="InterPro" id="IPR012340">
    <property type="entry name" value="NA-bd_OB-fold"/>
</dbReference>
<evidence type="ECO:0000313" key="4">
    <source>
        <dbReference type="EMBL" id="CAD8570344.1"/>
    </source>
</evidence>
<dbReference type="Pfam" id="PF01176">
    <property type="entry name" value="eIF-1a"/>
    <property type="match status" value="1"/>
</dbReference>
<evidence type="ECO:0000313" key="5">
    <source>
        <dbReference type="EMBL" id="CAD8570345.1"/>
    </source>
</evidence>
<dbReference type="GO" id="GO:0003723">
    <property type="term" value="F:RNA binding"/>
    <property type="evidence" value="ECO:0007669"/>
    <property type="project" value="InterPro"/>
</dbReference>
<gene>
    <name evidence="4" type="ORF">CROE0942_LOCUS14724</name>
    <name evidence="5" type="ORF">CROE0942_LOCUS14725</name>
</gene>
<dbReference type="GO" id="GO:0003743">
    <property type="term" value="F:translation initiation factor activity"/>
    <property type="evidence" value="ECO:0007669"/>
    <property type="project" value="UniProtKB-UniRule"/>
</dbReference>
<accession>A0A6U1P964</accession>
<dbReference type="SUPFAM" id="SSF50249">
    <property type="entry name" value="Nucleic acid-binding proteins"/>
    <property type="match status" value="1"/>
</dbReference>
<dbReference type="InterPro" id="IPR001253">
    <property type="entry name" value="TIF_eIF-1A"/>
</dbReference>
<dbReference type="AlphaFoldDB" id="A0A6U1P964"/>
<feature type="compositionally biased region" description="Basic residues" evidence="2">
    <location>
        <begin position="1"/>
        <end position="16"/>
    </location>
</feature>
<name>A0A6U1P964_CAFRO</name>
<protein>
    <recommendedName>
        <fullName evidence="3">S1-like domain-containing protein</fullName>
    </recommendedName>
</protein>
<keyword evidence="1" id="KW-0648">Protein biosynthesis</keyword>
<evidence type="ECO:0000256" key="1">
    <source>
        <dbReference type="PROSITE-ProRule" id="PRU00181"/>
    </source>
</evidence>
<organism evidence="5">
    <name type="scientific">Cafeteria roenbergensis</name>
    <name type="common">Marine flagellate</name>
    <dbReference type="NCBI Taxonomy" id="33653"/>
    <lineage>
        <taxon>Eukaryota</taxon>
        <taxon>Sar</taxon>
        <taxon>Stramenopiles</taxon>
        <taxon>Bigyra</taxon>
        <taxon>Opalozoa</taxon>
        <taxon>Bicosoecida</taxon>
        <taxon>Cafeteriaceae</taxon>
        <taxon>Cafeteria</taxon>
    </lineage>
</organism>
<dbReference type="HAMAP" id="MF_00216">
    <property type="entry name" value="aIF_1A"/>
    <property type="match status" value="1"/>
</dbReference>
<dbReference type="InterPro" id="IPR006196">
    <property type="entry name" value="RNA-binding_domain_S1_IF1"/>
</dbReference>
<dbReference type="PROSITE" id="PS50832">
    <property type="entry name" value="S1_IF1_TYPE"/>
    <property type="match status" value="1"/>
</dbReference>
<reference evidence="5" key="1">
    <citation type="submission" date="2021-01" db="EMBL/GenBank/DDBJ databases">
        <authorList>
            <person name="Corre E."/>
            <person name="Pelletier E."/>
            <person name="Niang G."/>
            <person name="Scheremetjew M."/>
            <person name="Finn R."/>
            <person name="Kale V."/>
            <person name="Holt S."/>
            <person name="Cochrane G."/>
            <person name="Meng A."/>
            <person name="Brown T."/>
            <person name="Cohen L."/>
        </authorList>
    </citation>
    <scope>NUCLEOTIDE SEQUENCE</scope>
    <source>
        <strain evidence="5">E4-10</strain>
    </source>
</reference>
<dbReference type="CDD" id="cd05793">
    <property type="entry name" value="S1_IF1A"/>
    <property type="match status" value="1"/>
</dbReference>
<dbReference type="Gene3D" id="2.40.50.140">
    <property type="entry name" value="Nucleic acid-binding proteins"/>
    <property type="match status" value="1"/>
</dbReference>
<feature type="region of interest" description="Disordered" evidence="2">
    <location>
        <begin position="1"/>
        <end position="20"/>
    </location>
</feature>
<evidence type="ECO:0000259" key="3">
    <source>
        <dbReference type="PROSITE" id="PS50832"/>
    </source>
</evidence>
<feature type="domain" description="S1-like" evidence="3">
    <location>
        <begin position="24"/>
        <end position="100"/>
    </location>
</feature>
<sequence>MPGRGGKGKSSKRGGSKRAEMMARTRELIFKTEDQVYGKVLKMLGQGRISVACTDSVKRTCLICGRMRNRVYVRPQDVVLISLRAGMTADDKADVVHKYTPEEARALRKRGDIPEKFLGEMNEDATVVEAAPDAGGGVEASADDAGEAFEFDEADIDDL</sequence>
<dbReference type="PANTHER" id="PTHR21668">
    <property type="entry name" value="EIF-1A"/>
    <property type="match status" value="1"/>
</dbReference>
<proteinExistence type="inferred from homology"/>
<dbReference type="SMART" id="SM00652">
    <property type="entry name" value="eIF1a"/>
    <property type="match status" value="1"/>
</dbReference>
<dbReference type="EMBL" id="HBET01021516">
    <property type="protein sequence ID" value="CAD8570344.1"/>
    <property type="molecule type" value="Transcribed_RNA"/>
</dbReference>
<keyword evidence="1" id="KW-0396">Initiation factor</keyword>